<keyword evidence="1" id="KW-0812">Transmembrane</keyword>
<protein>
    <submittedName>
        <fullName evidence="2">Transporter AcrB-D-F family protein</fullName>
    </submittedName>
</protein>
<dbReference type="Gene3D" id="1.20.1640.10">
    <property type="entry name" value="Multidrug efflux transporter AcrB transmembrane domain"/>
    <property type="match status" value="2"/>
</dbReference>
<dbReference type="SUPFAM" id="SSF82693">
    <property type="entry name" value="Multidrug efflux transporter AcrB pore domain, PN1, PN2, PC1 and PC2 subdomains"/>
    <property type="match status" value="1"/>
</dbReference>
<keyword evidence="1" id="KW-0472">Membrane</keyword>
<feature type="transmembrane region" description="Helical" evidence="1">
    <location>
        <begin position="782"/>
        <end position="801"/>
    </location>
</feature>
<organism evidence="2 3">
    <name type="scientific">Salinisphaera shabanensis E1L3A</name>
    <dbReference type="NCBI Taxonomy" id="1033802"/>
    <lineage>
        <taxon>Bacteria</taxon>
        <taxon>Pseudomonadati</taxon>
        <taxon>Pseudomonadota</taxon>
        <taxon>Gammaproteobacteria</taxon>
        <taxon>Salinisphaerales</taxon>
        <taxon>Salinisphaeraceae</taxon>
        <taxon>Salinisphaera</taxon>
    </lineage>
</organism>
<dbReference type="PRINTS" id="PR00702">
    <property type="entry name" value="ACRIFLAVINRP"/>
</dbReference>
<evidence type="ECO:0000256" key="1">
    <source>
        <dbReference type="SAM" id="Phobius"/>
    </source>
</evidence>
<feature type="transmembrane region" description="Helical" evidence="1">
    <location>
        <begin position="247"/>
        <end position="269"/>
    </location>
</feature>
<dbReference type="GO" id="GO:0042910">
    <property type="term" value="F:xenobiotic transmembrane transporter activity"/>
    <property type="evidence" value="ECO:0007669"/>
    <property type="project" value="TreeGrafter"/>
</dbReference>
<dbReference type="eggNOG" id="COG0841">
    <property type="taxonomic scope" value="Bacteria"/>
</dbReference>
<evidence type="ECO:0000313" key="2">
    <source>
        <dbReference type="EMBL" id="ERJ17461.1"/>
    </source>
</evidence>
<dbReference type="Pfam" id="PF00873">
    <property type="entry name" value="ACR_tran"/>
    <property type="match status" value="1"/>
</dbReference>
<accession>U2E0I7</accession>
<feature type="transmembrane region" description="Helical" evidence="1">
    <location>
        <begin position="446"/>
        <end position="466"/>
    </location>
</feature>
<dbReference type="InterPro" id="IPR001036">
    <property type="entry name" value="Acrflvin-R"/>
</dbReference>
<evidence type="ECO:0000313" key="3">
    <source>
        <dbReference type="Proteomes" id="UP000006242"/>
    </source>
</evidence>
<feature type="transmembrane region" description="Helical" evidence="1">
    <location>
        <begin position="888"/>
        <end position="906"/>
    </location>
</feature>
<keyword evidence="3" id="KW-1185">Reference proteome</keyword>
<proteinExistence type="predicted"/>
<sequence length="949" mass="104430">MPGTSIIHVEIQDKYFDLEQIWDEMRHKIEAVRNDLPEGASAPQVNDDFGDVAVVTAALTADDFSMSQMFDMAQHIRDQLYTVKNTKRVDILGAQPERIYVETTNARLAEMGLDPEQLIATLADQNIIRPGGAVDTGGRRFAIEPTGQFEDLDSIRETLIPLPDSDRVVPLQDIATIKRGYLEPPDQKAYYNGRPALVFSIAMLAGNSVIDYGADVKKMIGTLQHDLPAGYRLDIATYQAEQVATTVYGVTVNVLQTLAIVLAVVILFLGLRTGLIVGSIVPAVMLASLAVMGFFEISLQRTSLATLVIALGLLVDNGIVIAEDFKRRLEEGANRDDVLKQTGDQMAFPLLSSTLTTILVFLPLMLAEHVAGEYTRSISLVILITLLMSWLLAMGLTPLLCYRFIQVDSHGGGRPTTENSGFSERLFRRMNGLYERLLRGVMRWPAMFLVAMLALLFISIVGLSNAPAKFFPDSDRAQILVYVDRPAGSPSTATDDTIQHMMAIVGDEQRFPYVRDLAAYVGFGGPRFVLSLTPVDPAPFRGFMVVNIGEYEHMDRAEREIRAALNAELPSARARVKRMFLGPSDSSQLDIQIKGPDADYIYAQASRIESLLATIPNTIDIRHNWENRIDAIRVEVDQARARRAGVTSADVARSMSQYFDGRSITEFREGDDIFPIVLRAADAERHDLDRVKSLSVFSQSQGHSVPLIQIADFTLVPRFGVIAREDMARTVTVEARNTRLSAEDMLPRVQSRLDEIGTKLAPHHHIEIDGVVEDSAEGQAALSANFPLCVGAMLLLLVIQFNGYRRPLIIVATLPLLVIGAVIGLYAMQANFGFMEILGLYALAGILLNNGIVLLDQIEIERAKNTPAYNAVVAACVRRLRPIMMTTITTILGLLPLIVFHDALFYGMASVLAFGLAVGTLLTLGVVPVLYCLVFRVRNENNAALAGSR</sequence>
<dbReference type="Gene3D" id="3.30.2090.10">
    <property type="entry name" value="Multidrug efflux transporter AcrB TolC docking domain, DN and DC subdomains"/>
    <property type="match status" value="2"/>
</dbReference>
<dbReference type="AlphaFoldDB" id="U2E0I7"/>
<dbReference type="Gene3D" id="3.30.70.1320">
    <property type="entry name" value="Multidrug efflux transporter AcrB pore domain like"/>
    <property type="match status" value="1"/>
</dbReference>
<feature type="transmembrane region" description="Helical" evidence="1">
    <location>
        <begin position="808"/>
        <end position="828"/>
    </location>
</feature>
<dbReference type="Gene3D" id="3.30.70.1440">
    <property type="entry name" value="Multidrug efflux transporter AcrB pore domain"/>
    <property type="match status" value="1"/>
</dbReference>
<reference evidence="2 3" key="1">
    <citation type="journal article" date="2011" name="J. Bacteriol.">
        <title>Genome sequence of Salinisphaera shabanensis, a gammaproteobacterium from the harsh, variable environment of the brine-seawater interface of the Shaban Deep in the Red Sea.</title>
        <authorList>
            <person name="Antunes A."/>
            <person name="Alam I."/>
            <person name="Bajic V.B."/>
            <person name="Stingl U."/>
        </authorList>
    </citation>
    <scope>NUCLEOTIDE SEQUENCE [LARGE SCALE GENOMIC DNA]</scope>
    <source>
        <strain evidence="2 3">E1L3A</strain>
    </source>
</reference>
<feature type="transmembrane region" description="Helical" evidence="1">
    <location>
        <begin position="834"/>
        <end position="855"/>
    </location>
</feature>
<keyword evidence="1" id="KW-1133">Transmembrane helix</keyword>
<dbReference type="Proteomes" id="UP000006242">
    <property type="component" value="Unassembled WGS sequence"/>
</dbReference>
<dbReference type="PANTHER" id="PTHR32063">
    <property type="match status" value="1"/>
</dbReference>
<dbReference type="SUPFAM" id="SSF82714">
    <property type="entry name" value="Multidrug efflux transporter AcrB TolC docking domain, DN and DC subdomains"/>
    <property type="match status" value="2"/>
</dbReference>
<feature type="transmembrane region" description="Helical" evidence="1">
    <location>
        <begin position="378"/>
        <end position="405"/>
    </location>
</feature>
<dbReference type="RefSeq" id="WP_021031953.1">
    <property type="nucleotide sequence ID" value="NZ_AFNV02000038.1"/>
</dbReference>
<comment type="caution">
    <text evidence="2">The sequence shown here is derived from an EMBL/GenBank/DDBJ whole genome shotgun (WGS) entry which is preliminary data.</text>
</comment>
<feature type="transmembrane region" description="Helical" evidence="1">
    <location>
        <begin position="346"/>
        <end position="366"/>
    </location>
</feature>
<feature type="transmembrane region" description="Helical" evidence="1">
    <location>
        <begin position="912"/>
        <end position="934"/>
    </location>
</feature>
<dbReference type="SUPFAM" id="SSF82866">
    <property type="entry name" value="Multidrug efflux transporter AcrB transmembrane domain"/>
    <property type="match status" value="2"/>
</dbReference>
<reference evidence="2 3" key="2">
    <citation type="journal article" date="2013" name="PLoS ONE">
        <title>INDIGO - INtegrated Data Warehouse of MIcrobial GenOmes with Examples from the Red Sea Extremophiles.</title>
        <authorList>
            <person name="Alam I."/>
            <person name="Antunes A."/>
            <person name="Kamau A.A."/>
            <person name="Ba Alawi W."/>
            <person name="Kalkatawi M."/>
            <person name="Stingl U."/>
            <person name="Bajic V.B."/>
        </authorList>
    </citation>
    <scope>NUCLEOTIDE SEQUENCE [LARGE SCALE GENOMIC DNA]</scope>
    <source>
        <strain evidence="2 3">E1L3A</strain>
    </source>
</reference>
<gene>
    <name evidence="2" type="ORF">SSPSH_003719</name>
</gene>
<dbReference type="STRING" id="1033802.SSPSH_003719"/>
<dbReference type="EMBL" id="AFNV02000038">
    <property type="protein sequence ID" value="ERJ17461.1"/>
    <property type="molecule type" value="Genomic_DNA"/>
</dbReference>
<feature type="transmembrane region" description="Helical" evidence="1">
    <location>
        <begin position="276"/>
        <end position="297"/>
    </location>
</feature>
<name>U2E0I7_9GAMM</name>
<dbReference type="PANTHER" id="PTHR32063:SF18">
    <property type="entry name" value="CATION EFFLUX SYSTEM PROTEIN"/>
    <property type="match status" value="1"/>
</dbReference>
<feature type="transmembrane region" description="Helical" evidence="1">
    <location>
        <begin position="303"/>
        <end position="325"/>
    </location>
</feature>
<dbReference type="InterPro" id="IPR027463">
    <property type="entry name" value="AcrB_DN_DC_subdom"/>
</dbReference>
<dbReference type="Gene3D" id="3.30.70.1430">
    <property type="entry name" value="Multidrug efflux transporter AcrB pore domain"/>
    <property type="match status" value="2"/>
</dbReference>
<dbReference type="GO" id="GO:0005886">
    <property type="term" value="C:plasma membrane"/>
    <property type="evidence" value="ECO:0007669"/>
    <property type="project" value="TreeGrafter"/>
</dbReference>